<sequence>MVLQFLNSVLQRTSARSRNNYRLDLSSLMQILEDNEIIASNIVRKISALKTTPERHKTYSSKTQEEIFSYLETKDPLLRLYILFISYNFLRPIEVNRLKVKDINIKEKYLQFKAKNKPFKKKSIPDILLNELPDLSNLNPDDYLFTPKKIGVVWESSEQNKRDYFSKRFKSVVKDHFDLGIDYGLYSFRHYFISKSYNELEKKYAPFEAKSRLMRITGHASMTALEKYLRDIDAELAEDYSELLKTT</sequence>
<dbReference type="EMBL" id="FZNT01000004">
    <property type="protein sequence ID" value="SNR51435.1"/>
    <property type="molecule type" value="Genomic_DNA"/>
</dbReference>
<dbReference type="InterPro" id="IPR002104">
    <property type="entry name" value="Integrase_catalytic"/>
</dbReference>
<keyword evidence="4" id="KW-1185">Reference proteome</keyword>
<dbReference type="AlphaFoldDB" id="A0A238WXQ6"/>
<proteinExistence type="predicted"/>
<dbReference type="InterPro" id="IPR013762">
    <property type="entry name" value="Integrase-like_cat_sf"/>
</dbReference>
<evidence type="ECO:0000313" key="4">
    <source>
        <dbReference type="Proteomes" id="UP000198384"/>
    </source>
</evidence>
<dbReference type="InterPro" id="IPR011010">
    <property type="entry name" value="DNA_brk_join_enz"/>
</dbReference>
<protein>
    <recommendedName>
        <fullName evidence="2">Tyr recombinase domain-containing protein</fullName>
    </recommendedName>
</protein>
<name>A0A238WXQ6_9FLAO</name>
<dbReference type="SUPFAM" id="SSF56349">
    <property type="entry name" value="DNA breaking-rejoining enzymes"/>
    <property type="match status" value="1"/>
</dbReference>
<gene>
    <name evidence="3" type="ORF">SAMN06265371_104177</name>
</gene>
<dbReference type="OrthoDB" id="9806835at2"/>
<dbReference type="RefSeq" id="WP_141119695.1">
    <property type="nucleotide sequence ID" value="NZ_FZNT01000004.1"/>
</dbReference>
<dbReference type="Proteomes" id="UP000198384">
    <property type="component" value="Unassembled WGS sequence"/>
</dbReference>
<dbReference type="GO" id="GO:0015074">
    <property type="term" value="P:DNA integration"/>
    <property type="evidence" value="ECO:0007669"/>
    <property type="project" value="InterPro"/>
</dbReference>
<organism evidence="3 4">
    <name type="scientific">Lutibacter agarilyticus</name>
    <dbReference type="NCBI Taxonomy" id="1109740"/>
    <lineage>
        <taxon>Bacteria</taxon>
        <taxon>Pseudomonadati</taxon>
        <taxon>Bacteroidota</taxon>
        <taxon>Flavobacteriia</taxon>
        <taxon>Flavobacteriales</taxon>
        <taxon>Flavobacteriaceae</taxon>
        <taxon>Lutibacter</taxon>
    </lineage>
</organism>
<keyword evidence="1" id="KW-0233">DNA recombination</keyword>
<evidence type="ECO:0000313" key="3">
    <source>
        <dbReference type="EMBL" id="SNR51435.1"/>
    </source>
</evidence>
<dbReference type="GO" id="GO:0003677">
    <property type="term" value="F:DNA binding"/>
    <property type="evidence" value="ECO:0007669"/>
    <property type="project" value="InterPro"/>
</dbReference>
<reference evidence="3 4" key="1">
    <citation type="submission" date="2017-06" db="EMBL/GenBank/DDBJ databases">
        <authorList>
            <person name="Kim H.J."/>
            <person name="Triplett B.A."/>
        </authorList>
    </citation>
    <scope>NUCLEOTIDE SEQUENCE [LARGE SCALE GENOMIC DNA]</scope>
    <source>
        <strain evidence="3 4">DSM 29150</strain>
    </source>
</reference>
<feature type="domain" description="Tyr recombinase" evidence="2">
    <location>
        <begin position="57"/>
        <end position="241"/>
    </location>
</feature>
<dbReference type="PROSITE" id="PS51898">
    <property type="entry name" value="TYR_RECOMBINASE"/>
    <property type="match status" value="1"/>
</dbReference>
<evidence type="ECO:0000256" key="1">
    <source>
        <dbReference type="ARBA" id="ARBA00023172"/>
    </source>
</evidence>
<accession>A0A238WXQ6</accession>
<dbReference type="Gene3D" id="1.10.443.10">
    <property type="entry name" value="Intergrase catalytic core"/>
    <property type="match status" value="1"/>
</dbReference>
<evidence type="ECO:0000259" key="2">
    <source>
        <dbReference type="PROSITE" id="PS51898"/>
    </source>
</evidence>
<dbReference type="GO" id="GO:0006310">
    <property type="term" value="P:DNA recombination"/>
    <property type="evidence" value="ECO:0007669"/>
    <property type="project" value="UniProtKB-KW"/>
</dbReference>